<organism evidence="1 2">
    <name type="scientific">Cellulomonas hominis</name>
    <dbReference type="NCBI Taxonomy" id="156981"/>
    <lineage>
        <taxon>Bacteria</taxon>
        <taxon>Bacillati</taxon>
        <taxon>Actinomycetota</taxon>
        <taxon>Actinomycetes</taxon>
        <taxon>Micrococcales</taxon>
        <taxon>Cellulomonadaceae</taxon>
        <taxon>Cellulomonas</taxon>
    </lineage>
</organism>
<sequence>MTAFRVDVGALARARAAHHDLSAQFAALESDRAAADLPDGALGKMISSDEILAAFRSRYTGLGEAIAALTEAYRNIGDGLAVTADGYAQTDAQVADLQARLEAVLR</sequence>
<dbReference type="Proteomes" id="UP000308121">
    <property type="component" value="Unassembled WGS sequence"/>
</dbReference>
<dbReference type="RefSeq" id="WP_154728586.1">
    <property type="nucleotide sequence ID" value="NZ_SZYE01000022.1"/>
</dbReference>
<reference evidence="1 2" key="1">
    <citation type="submission" date="2019-05" db="EMBL/GenBank/DDBJ databases">
        <title>Genome sequence of Cellulomonas hominis strain CS1.</title>
        <authorList>
            <person name="Belmont J."/>
            <person name="Maclea K.S."/>
        </authorList>
    </citation>
    <scope>NUCLEOTIDE SEQUENCE [LARGE SCALE GENOMIC DNA]</scope>
    <source>
        <strain evidence="1 2">CS1</strain>
    </source>
</reference>
<dbReference type="AlphaFoldDB" id="A0A7Z8NRI6"/>
<accession>A0A7Z8NRI6</accession>
<dbReference type="EMBL" id="SZYE01000022">
    <property type="protein sequence ID" value="TKR26564.1"/>
    <property type="molecule type" value="Genomic_DNA"/>
</dbReference>
<name>A0A7Z8NRI6_9CELL</name>
<protein>
    <recommendedName>
        <fullName evidence="3">ESX-1 secretion-associated protein</fullName>
    </recommendedName>
</protein>
<proteinExistence type="predicted"/>
<gene>
    <name evidence="1" type="ORF">FA014_04905</name>
</gene>
<evidence type="ECO:0000313" key="1">
    <source>
        <dbReference type="EMBL" id="TKR26564.1"/>
    </source>
</evidence>
<evidence type="ECO:0000313" key="2">
    <source>
        <dbReference type="Proteomes" id="UP000308121"/>
    </source>
</evidence>
<dbReference type="OrthoDB" id="4828989at2"/>
<evidence type="ECO:0008006" key="3">
    <source>
        <dbReference type="Google" id="ProtNLM"/>
    </source>
</evidence>
<dbReference type="Gene3D" id="1.10.287.1060">
    <property type="entry name" value="ESAT-6-like"/>
    <property type="match status" value="1"/>
</dbReference>
<comment type="caution">
    <text evidence="1">The sequence shown here is derived from an EMBL/GenBank/DDBJ whole genome shotgun (WGS) entry which is preliminary data.</text>
</comment>